<dbReference type="AlphaFoldDB" id="A0A1M6CL26"/>
<dbReference type="Pfam" id="PF22759">
    <property type="entry name" value="E217_GP41"/>
    <property type="match status" value="1"/>
</dbReference>
<feature type="region of interest" description="Disordered" evidence="1">
    <location>
        <begin position="214"/>
        <end position="237"/>
    </location>
</feature>
<protein>
    <submittedName>
        <fullName evidence="2">Uncharacterized protein</fullName>
    </submittedName>
</protein>
<reference evidence="2 3" key="1">
    <citation type="submission" date="2016-11" db="EMBL/GenBank/DDBJ databases">
        <authorList>
            <person name="Jaros S."/>
            <person name="Januszkiewicz K."/>
            <person name="Wedrychowicz H."/>
        </authorList>
    </citation>
    <scope>NUCLEOTIDE SEQUENCE [LARGE SCALE GENOMIC DNA]</scope>
    <source>
        <strain evidence="2 3">DSM 3074</strain>
    </source>
</reference>
<dbReference type="EMBL" id="FQYW01000008">
    <property type="protein sequence ID" value="SHI61716.1"/>
    <property type="molecule type" value="Genomic_DNA"/>
</dbReference>
<dbReference type="NCBIfam" id="NF047561">
    <property type="entry name" value="orf58_phage_fam"/>
    <property type="match status" value="1"/>
</dbReference>
<evidence type="ECO:0000256" key="1">
    <source>
        <dbReference type="SAM" id="MobiDB-lite"/>
    </source>
</evidence>
<proteinExistence type="predicted"/>
<sequence>MPFWKRQYKITFPDLDYTLEDTLQVEFDIQKDMTEETNKSQVSILNMTKEHRDQVSKPDTKVEIYAGYEGNGGPVCIFKGTVIQANTTYEEHDIKTQLKLSDGQVAVRDSYVSLSYPAGTPISTALKSLANNMGLALEYGDGVEFGSFPAGGYAYVGNAWQGILNLCYGSGVTASIQNNIIQLILDGGTFTKRGFVFGADSGLIGYPERINQANPYADKKTPKKERKQKQKKEKNEKKAGWKIKVLLSPTINPGDAIKVKSKVIEGWFRVESLHHRGSYIGGDWVSEMDIVEGVE</sequence>
<feature type="compositionally biased region" description="Basic residues" evidence="1">
    <location>
        <begin position="221"/>
        <end position="232"/>
    </location>
</feature>
<organism evidence="2 3">
    <name type="scientific">Anaerovibrio lipolyticus DSM 3074</name>
    <dbReference type="NCBI Taxonomy" id="1120997"/>
    <lineage>
        <taxon>Bacteria</taxon>
        <taxon>Bacillati</taxon>
        <taxon>Bacillota</taxon>
        <taxon>Negativicutes</taxon>
        <taxon>Selenomonadales</taxon>
        <taxon>Selenomonadaceae</taxon>
        <taxon>Anaerovibrio</taxon>
    </lineage>
</organism>
<dbReference type="RefSeq" id="WP_080325638.1">
    <property type="nucleotide sequence ID" value="NZ_FQYW01000008.1"/>
</dbReference>
<dbReference type="Proteomes" id="UP000191240">
    <property type="component" value="Unassembled WGS sequence"/>
</dbReference>
<gene>
    <name evidence="2" type="ORF">SAMN02745671_01165</name>
</gene>
<dbReference type="OrthoDB" id="2087522at2"/>
<evidence type="ECO:0000313" key="3">
    <source>
        <dbReference type="Proteomes" id="UP000191240"/>
    </source>
</evidence>
<evidence type="ECO:0000313" key="2">
    <source>
        <dbReference type="EMBL" id="SHI61716.1"/>
    </source>
</evidence>
<dbReference type="InterPro" id="IPR054496">
    <property type="entry name" value="E217_GP41"/>
</dbReference>
<accession>A0A1M6CL26</accession>
<name>A0A1M6CL26_9FIRM</name>